<dbReference type="AlphaFoldDB" id="A0A0G4LYM9"/>
<feature type="region of interest" description="Disordered" evidence="12">
    <location>
        <begin position="1"/>
        <end position="54"/>
    </location>
</feature>
<evidence type="ECO:0000256" key="3">
    <source>
        <dbReference type="ARBA" id="ARBA00006824"/>
    </source>
</evidence>
<feature type="transmembrane region" description="Helical" evidence="13">
    <location>
        <begin position="540"/>
        <end position="561"/>
    </location>
</feature>
<keyword evidence="9 13" id="KW-1133">Transmembrane helix</keyword>
<evidence type="ECO:0000256" key="11">
    <source>
        <dbReference type="ARBA" id="ARBA00023136"/>
    </source>
</evidence>
<comment type="subcellular location">
    <subcellularLocation>
        <location evidence="1">Endoplasmic reticulum membrane</location>
        <topology evidence="1">Multi-pass membrane protein</topology>
    </subcellularLocation>
    <subcellularLocation>
        <location evidence="2">Golgi apparatus membrane</location>
        <topology evidence="2">Multi-pass membrane protein</topology>
    </subcellularLocation>
</comment>
<evidence type="ECO:0000256" key="13">
    <source>
        <dbReference type="SAM" id="Phobius"/>
    </source>
</evidence>
<comment type="similarity">
    <text evidence="3">Belongs to the peroxisomal membrane protein PXMP2/4 family.</text>
</comment>
<proteinExistence type="inferred from homology"/>
<sequence>MQQRPTTYGQSPPLHHPVPQHVSTVPQLRSPPPPVSQQGSQQGYSGSPYQQQGGSSGNVFGAYGQFMNDPTAQVAAQFGQTAFKHGQEYMEQNFNRYVNVNALKHYFNVTNSYVINKIFLVLFPWRHKPWSRKQATGPNGQDGFYLPPRDDVNSPDMYIPVMALVTYILLSTLIAGLRGQFQPELLGITASWGLVVVVVEIAILKLGCYLIGISNDSQLYDLIAYSGYKFIGIIVTVTVSEIVNGGKGTGGWVGWTVFLYTFLANSFFLMRSLKYVLLPENNIQGGGMQMQTDSRAKRNQRTQFLFGYSYGAQLLGIHTLSLASDTPQKHTADMSLPPIVSVTLQGVVLSATSNLLAQALTSFRDDKPFVVDWVPVVQFIIWTIVNTPPNYLWQDFLESTFPAYHAAPTTAAVEKAARSDDAALDQAAARSALVEPKLNIRNTLTKTLLDQTAGAAVNTFLFALFMNGLKAAMRRPAGLDSPAQSAAFLASGAAIDYARVDWRAVLAQVRREFVPIITAGWRLWPAVSLVNFAFVKTVPMRNLVGGLAGVGWGIYMSLFAAE</sequence>
<evidence type="ECO:0000256" key="1">
    <source>
        <dbReference type="ARBA" id="ARBA00004477"/>
    </source>
</evidence>
<keyword evidence="10" id="KW-0333">Golgi apparatus</keyword>
<evidence type="ECO:0000256" key="2">
    <source>
        <dbReference type="ARBA" id="ARBA00004653"/>
    </source>
</evidence>
<dbReference type="EMBL" id="CVQH01020307">
    <property type="protein sequence ID" value="CRK27104.1"/>
    <property type="molecule type" value="Genomic_DNA"/>
</dbReference>
<evidence type="ECO:0000313" key="14">
    <source>
        <dbReference type="EMBL" id="CRK27104.1"/>
    </source>
</evidence>
<dbReference type="GO" id="GO:0000139">
    <property type="term" value="C:Golgi membrane"/>
    <property type="evidence" value="ECO:0007669"/>
    <property type="project" value="UniProtKB-SubCell"/>
</dbReference>
<feature type="transmembrane region" description="Helical" evidence="13">
    <location>
        <begin position="157"/>
        <end position="177"/>
    </location>
</feature>
<comment type="similarity">
    <text evidence="4">Belongs to the YIF1 family.</text>
</comment>
<evidence type="ECO:0000256" key="8">
    <source>
        <dbReference type="ARBA" id="ARBA00022927"/>
    </source>
</evidence>
<evidence type="ECO:0000256" key="12">
    <source>
        <dbReference type="SAM" id="MobiDB-lite"/>
    </source>
</evidence>
<dbReference type="Pfam" id="PF04117">
    <property type="entry name" value="Mpv17_PMP22"/>
    <property type="match status" value="1"/>
</dbReference>
<dbReference type="PANTHER" id="PTHR14083:SF0">
    <property type="entry name" value="YIP1D-INTERACTING FACTOR 1, ISOFORM C"/>
    <property type="match status" value="1"/>
</dbReference>
<keyword evidence="8" id="KW-0653">Protein transport</keyword>
<evidence type="ECO:0000256" key="6">
    <source>
        <dbReference type="ARBA" id="ARBA00022692"/>
    </source>
</evidence>
<name>A0A0G4LYM9_VERLO</name>
<dbReference type="Pfam" id="PF03878">
    <property type="entry name" value="YIF1"/>
    <property type="match status" value="1"/>
</dbReference>
<protein>
    <recommendedName>
        <fullName evidence="16">Yip1 domain-containing protein</fullName>
    </recommendedName>
</protein>
<keyword evidence="6 13" id="KW-0812">Transmembrane</keyword>
<evidence type="ECO:0000256" key="10">
    <source>
        <dbReference type="ARBA" id="ARBA00023034"/>
    </source>
</evidence>
<reference evidence="15" key="1">
    <citation type="submission" date="2015-05" db="EMBL/GenBank/DDBJ databases">
        <authorList>
            <person name="Fogelqvist Johan"/>
        </authorList>
    </citation>
    <scope>NUCLEOTIDE SEQUENCE [LARGE SCALE GENOMIC DNA]</scope>
</reference>
<dbReference type="InterPro" id="IPR005578">
    <property type="entry name" value="Yif1_fam"/>
</dbReference>
<evidence type="ECO:0008006" key="16">
    <source>
        <dbReference type="Google" id="ProtNLM"/>
    </source>
</evidence>
<feature type="transmembrane region" description="Helical" evidence="13">
    <location>
        <begin position="513"/>
        <end position="534"/>
    </location>
</feature>
<dbReference type="GO" id="GO:0006888">
    <property type="term" value="P:endoplasmic reticulum to Golgi vesicle-mediated transport"/>
    <property type="evidence" value="ECO:0007669"/>
    <property type="project" value="InterPro"/>
</dbReference>
<feature type="transmembrane region" description="Helical" evidence="13">
    <location>
        <begin position="252"/>
        <end position="270"/>
    </location>
</feature>
<evidence type="ECO:0000313" key="15">
    <source>
        <dbReference type="Proteomes" id="UP000044602"/>
    </source>
</evidence>
<evidence type="ECO:0000256" key="7">
    <source>
        <dbReference type="ARBA" id="ARBA00022824"/>
    </source>
</evidence>
<keyword evidence="7" id="KW-0256">Endoplasmic reticulum</keyword>
<feature type="transmembrane region" description="Helical" evidence="13">
    <location>
        <begin position="222"/>
        <end position="240"/>
    </location>
</feature>
<dbReference type="InterPro" id="IPR007248">
    <property type="entry name" value="Mpv17_PMP22"/>
</dbReference>
<dbReference type="GO" id="GO:0005789">
    <property type="term" value="C:endoplasmic reticulum membrane"/>
    <property type="evidence" value="ECO:0007669"/>
    <property type="project" value="UniProtKB-SubCell"/>
</dbReference>
<feature type="transmembrane region" description="Helical" evidence="13">
    <location>
        <begin position="189"/>
        <end position="210"/>
    </location>
</feature>
<dbReference type="Proteomes" id="UP000044602">
    <property type="component" value="Unassembled WGS sequence"/>
</dbReference>
<dbReference type="PANTHER" id="PTHR14083">
    <property type="entry name" value="YIP1 INTERACTING FACTOR HOMOLOG YIF1 PROTEIN"/>
    <property type="match status" value="1"/>
</dbReference>
<keyword evidence="5" id="KW-0813">Transport</keyword>
<dbReference type="GO" id="GO:0015031">
    <property type="term" value="P:protein transport"/>
    <property type="evidence" value="ECO:0007669"/>
    <property type="project" value="UniProtKB-KW"/>
</dbReference>
<evidence type="ECO:0000256" key="4">
    <source>
        <dbReference type="ARBA" id="ARBA00009727"/>
    </source>
</evidence>
<feature type="compositionally biased region" description="Polar residues" evidence="12">
    <location>
        <begin position="1"/>
        <end position="10"/>
    </location>
</feature>
<evidence type="ECO:0000256" key="5">
    <source>
        <dbReference type="ARBA" id="ARBA00022448"/>
    </source>
</evidence>
<evidence type="ECO:0000256" key="9">
    <source>
        <dbReference type="ARBA" id="ARBA00022989"/>
    </source>
</evidence>
<accession>A0A0G4LYM9</accession>
<dbReference type="GO" id="GO:0005793">
    <property type="term" value="C:endoplasmic reticulum-Golgi intermediate compartment"/>
    <property type="evidence" value="ECO:0007669"/>
    <property type="project" value="TreeGrafter"/>
</dbReference>
<organism evidence="14 15">
    <name type="scientific">Verticillium longisporum</name>
    <name type="common">Verticillium dahliae var. longisporum</name>
    <dbReference type="NCBI Taxonomy" id="100787"/>
    <lineage>
        <taxon>Eukaryota</taxon>
        <taxon>Fungi</taxon>
        <taxon>Dikarya</taxon>
        <taxon>Ascomycota</taxon>
        <taxon>Pezizomycotina</taxon>
        <taxon>Sordariomycetes</taxon>
        <taxon>Hypocreomycetidae</taxon>
        <taxon>Glomerellales</taxon>
        <taxon>Plectosphaerellaceae</taxon>
        <taxon>Verticillium</taxon>
    </lineage>
</organism>
<dbReference type="STRING" id="100787.A0A0G4LYM9"/>
<keyword evidence="11 13" id="KW-0472">Membrane</keyword>
<keyword evidence="15" id="KW-1185">Reference proteome</keyword>
<dbReference type="GO" id="GO:0030134">
    <property type="term" value="C:COPII-coated ER to Golgi transport vesicle"/>
    <property type="evidence" value="ECO:0007669"/>
    <property type="project" value="TreeGrafter"/>
</dbReference>
<gene>
    <name evidence="14" type="ORF">BN1708_004326</name>
</gene>
<feature type="compositionally biased region" description="Low complexity" evidence="12">
    <location>
        <begin position="36"/>
        <end position="53"/>
    </location>
</feature>